<dbReference type="Gene3D" id="3.30.460.10">
    <property type="entry name" value="Beta Polymerase, domain 2"/>
    <property type="match status" value="1"/>
</dbReference>
<reference evidence="9 10" key="1">
    <citation type="submission" date="2018-06" db="EMBL/GenBank/DDBJ databases">
        <title>Genomic Encyclopedia of Archaeal and Bacterial Type Strains, Phase II (KMG-II): from individual species to whole genera.</title>
        <authorList>
            <person name="Goeker M."/>
        </authorList>
    </citation>
    <scope>NUCLEOTIDE SEQUENCE [LARGE SCALE GENOMIC DNA]</scope>
    <source>
        <strain evidence="9 10">DSM 29821</strain>
    </source>
</reference>
<dbReference type="AlphaFoldDB" id="A0A327VZ91"/>
<proteinExistence type="predicted"/>
<accession>A0A327VZ91</accession>
<evidence type="ECO:0000256" key="3">
    <source>
        <dbReference type="ARBA" id="ARBA00022695"/>
    </source>
</evidence>
<evidence type="ECO:0000313" key="9">
    <source>
        <dbReference type="EMBL" id="RAJ81802.1"/>
    </source>
</evidence>
<keyword evidence="5" id="KW-0547">Nucleotide-binding</keyword>
<dbReference type="InterPro" id="IPR052038">
    <property type="entry name" value="Type-VII_TA_antitoxin"/>
</dbReference>
<evidence type="ECO:0000256" key="4">
    <source>
        <dbReference type="ARBA" id="ARBA00022723"/>
    </source>
</evidence>
<protein>
    <recommendedName>
        <fullName evidence="8">Polymerase beta nucleotidyltransferase domain-containing protein</fullName>
    </recommendedName>
</protein>
<evidence type="ECO:0000313" key="10">
    <source>
        <dbReference type="Proteomes" id="UP000249819"/>
    </source>
</evidence>
<dbReference type="GO" id="GO:0016779">
    <property type="term" value="F:nucleotidyltransferase activity"/>
    <property type="evidence" value="ECO:0007669"/>
    <property type="project" value="UniProtKB-KW"/>
</dbReference>
<keyword evidence="4" id="KW-0479">Metal-binding</keyword>
<evidence type="ECO:0000259" key="8">
    <source>
        <dbReference type="Pfam" id="PF18765"/>
    </source>
</evidence>
<name>A0A327VZ91_9BACT</name>
<evidence type="ECO:0000256" key="6">
    <source>
        <dbReference type="ARBA" id="ARBA00022840"/>
    </source>
</evidence>
<evidence type="ECO:0000256" key="1">
    <source>
        <dbReference type="ARBA" id="ARBA00001946"/>
    </source>
</evidence>
<evidence type="ECO:0000256" key="2">
    <source>
        <dbReference type="ARBA" id="ARBA00022679"/>
    </source>
</evidence>
<keyword evidence="10" id="KW-1185">Reference proteome</keyword>
<keyword evidence="3" id="KW-0548">Nucleotidyltransferase</keyword>
<dbReference type="Pfam" id="PF18765">
    <property type="entry name" value="Polbeta"/>
    <property type="match status" value="1"/>
</dbReference>
<dbReference type="RefSeq" id="WP_111592370.1">
    <property type="nucleotide sequence ID" value="NZ_QLMA01000004.1"/>
</dbReference>
<keyword evidence="7" id="KW-0460">Magnesium</keyword>
<evidence type="ECO:0000256" key="7">
    <source>
        <dbReference type="ARBA" id="ARBA00022842"/>
    </source>
</evidence>
<dbReference type="SUPFAM" id="SSF81301">
    <property type="entry name" value="Nucleotidyltransferase"/>
    <property type="match status" value="1"/>
</dbReference>
<dbReference type="EMBL" id="QLMA01000004">
    <property type="protein sequence ID" value="RAJ81802.1"/>
    <property type="molecule type" value="Genomic_DNA"/>
</dbReference>
<gene>
    <name evidence="9" type="ORF">CLV59_10425</name>
</gene>
<keyword evidence="6" id="KW-0067">ATP-binding</keyword>
<dbReference type="InterPro" id="IPR043519">
    <property type="entry name" value="NT_sf"/>
</dbReference>
<dbReference type="GO" id="GO:0005524">
    <property type="term" value="F:ATP binding"/>
    <property type="evidence" value="ECO:0007669"/>
    <property type="project" value="UniProtKB-KW"/>
</dbReference>
<feature type="domain" description="Polymerase beta nucleotidyltransferase" evidence="8">
    <location>
        <begin position="12"/>
        <end position="102"/>
    </location>
</feature>
<dbReference type="PANTHER" id="PTHR33571:SF12">
    <property type="entry name" value="BSL3053 PROTEIN"/>
    <property type="match status" value="1"/>
</dbReference>
<dbReference type="PANTHER" id="PTHR33571">
    <property type="entry name" value="SSL8005 PROTEIN"/>
    <property type="match status" value="1"/>
</dbReference>
<comment type="cofactor">
    <cofactor evidence="1">
        <name>Mg(2+)</name>
        <dbReference type="ChEBI" id="CHEBI:18420"/>
    </cofactor>
</comment>
<dbReference type="GO" id="GO:0046872">
    <property type="term" value="F:metal ion binding"/>
    <property type="evidence" value="ECO:0007669"/>
    <property type="project" value="UniProtKB-KW"/>
</dbReference>
<dbReference type="OrthoDB" id="9793933at2"/>
<dbReference type="CDD" id="cd05403">
    <property type="entry name" value="NT_KNTase_like"/>
    <property type="match status" value="1"/>
</dbReference>
<sequence length="103" mass="11999">MNNIIIAHLAAIRNTCDSHHVRDLFLIGSAARDNMRSNSDIDLLYSFKEKEIPTDQYAENFFDFKSSLEKILQKKIDLIAKDYLRNPYFIDAINKDKILVYEG</sequence>
<dbReference type="Proteomes" id="UP000249819">
    <property type="component" value="Unassembled WGS sequence"/>
</dbReference>
<evidence type="ECO:0000256" key="5">
    <source>
        <dbReference type="ARBA" id="ARBA00022741"/>
    </source>
</evidence>
<dbReference type="InterPro" id="IPR041633">
    <property type="entry name" value="Polbeta"/>
</dbReference>
<comment type="caution">
    <text evidence="9">The sequence shown here is derived from an EMBL/GenBank/DDBJ whole genome shotgun (WGS) entry which is preliminary data.</text>
</comment>
<keyword evidence="2" id="KW-0808">Transferase</keyword>
<organism evidence="9 10">
    <name type="scientific">Chitinophaga dinghuensis</name>
    <dbReference type="NCBI Taxonomy" id="1539050"/>
    <lineage>
        <taxon>Bacteria</taxon>
        <taxon>Pseudomonadati</taxon>
        <taxon>Bacteroidota</taxon>
        <taxon>Chitinophagia</taxon>
        <taxon>Chitinophagales</taxon>
        <taxon>Chitinophagaceae</taxon>
        <taxon>Chitinophaga</taxon>
    </lineage>
</organism>